<evidence type="ECO:0000313" key="1">
    <source>
        <dbReference type="EMBL" id="MPL67354.1"/>
    </source>
</evidence>
<reference evidence="1" key="1">
    <citation type="submission" date="2019-08" db="EMBL/GenBank/DDBJ databases">
        <authorList>
            <person name="Kucharzyk K."/>
            <person name="Murdoch R.W."/>
            <person name="Higgins S."/>
            <person name="Loffler F."/>
        </authorList>
    </citation>
    <scope>NUCLEOTIDE SEQUENCE</scope>
</reference>
<comment type="caution">
    <text evidence="1">The sequence shown here is derived from an EMBL/GenBank/DDBJ whole genome shotgun (WGS) entry which is preliminary data.</text>
</comment>
<protein>
    <submittedName>
        <fullName evidence="1">Uncharacterized protein</fullName>
    </submittedName>
</protein>
<proteinExistence type="predicted"/>
<dbReference type="AlphaFoldDB" id="A0A644TKB3"/>
<accession>A0A644TKB3</accession>
<dbReference type="EMBL" id="VSSQ01000036">
    <property type="protein sequence ID" value="MPL67354.1"/>
    <property type="molecule type" value="Genomic_DNA"/>
</dbReference>
<gene>
    <name evidence="1" type="ORF">SDC9_13045</name>
</gene>
<name>A0A644TKB3_9ZZZZ</name>
<organism evidence="1">
    <name type="scientific">bioreactor metagenome</name>
    <dbReference type="NCBI Taxonomy" id="1076179"/>
    <lineage>
        <taxon>unclassified sequences</taxon>
        <taxon>metagenomes</taxon>
        <taxon>ecological metagenomes</taxon>
    </lineage>
</organism>
<sequence length="361" mass="40714">MRQGASVEQTAELLQRARPRPGLSVGLRDRLRNQVLRARVEHRGMDLIADRDRDVHRQPAIDRQAEFRQRHAKRYLEILALDVVHPRHDRDEAAVAVIGDHHLEMAQVLEHRLGDVGQDAAELGRAAHRIEAFHPADLEAHRRHHEAAQPAQPVQVVLHRQRVDDARHIVKRDRVGQLEGHGLALLQAVDLGAQRLRRLHRIGGALLLGIEHLRHPQPRAEFLHFDRLGDVIGGAGGKGRVDEGLLGDRGQHQDRRAPVQRIGADMADEFDPVHPRHLDVEQEGAEQITATADLLQRFLAAHRILHIGITERGQDPFHQPQDDRVVVDHKQCHRFVSASAGREHGHGLHTLGDRLPCCKQP</sequence>